<organism evidence="2 3">
    <name type="scientific">Actinidia rufa</name>
    <dbReference type="NCBI Taxonomy" id="165716"/>
    <lineage>
        <taxon>Eukaryota</taxon>
        <taxon>Viridiplantae</taxon>
        <taxon>Streptophyta</taxon>
        <taxon>Embryophyta</taxon>
        <taxon>Tracheophyta</taxon>
        <taxon>Spermatophyta</taxon>
        <taxon>Magnoliopsida</taxon>
        <taxon>eudicotyledons</taxon>
        <taxon>Gunneridae</taxon>
        <taxon>Pentapetalae</taxon>
        <taxon>asterids</taxon>
        <taxon>Ericales</taxon>
        <taxon>Actinidiaceae</taxon>
        <taxon>Actinidia</taxon>
    </lineage>
</organism>
<dbReference type="AlphaFoldDB" id="A0A7J0DHN2"/>
<evidence type="ECO:0000313" key="3">
    <source>
        <dbReference type="Proteomes" id="UP000585474"/>
    </source>
</evidence>
<evidence type="ECO:0000256" key="1">
    <source>
        <dbReference type="SAM" id="MobiDB-lite"/>
    </source>
</evidence>
<dbReference type="Proteomes" id="UP000585474">
    <property type="component" value="Unassembled WGS sequence"/>
</dbReference>
<dbReference type="EMBL" id="BJWL01000226">
    <property type="protein sequence ID" value="GFS35301.1"/>
    <property type="molecule type" value="Genomic_DNA"/>
</dbReference>
<proteinExistence type="predicted"/>
<dbReference type="InterPro" id="IPR036875">
    <property type="entry name" value="Znf_CCHC_sf"/>
</dbReference>
<accession>A0A7J0DHN2</accession>
<dbReference type="SUPFAM" id="SSF57756">
    <property type="entry name" value="Retrovirus zinc finger-like domains"/>
    <property type="match status" value="1"/>
</dbReference>
<evidence type="ECO:0000313" key="2">
    <source>
        <dbReference type="EMBL" id="GFS35301.1"/>
    </source>
</evidence>
<dbReference type="OrthoDB" id="1686612at2759"/>
<evidence type="ECO:0008006" key="4">
    <source>
        <dbReference type="Google" id="ProtNLM"/>
    </source>
</evidence>
<dbReference type="GO" id="GO:0008270">
    <property type="term" value="F:zinc ion binding"/>
    <property type="evidence" value="ECO:0007669"/>
    <property type="project" value="InterPro"/>
</dbReference>
<dbReference type="GO" id="GO:0003676">
    <property type="term" value="F:nucleic acid binding"/>
    <property type="evidence" value="ECO:0007669"/>
    <property type="project" value="InterPro"/>
</dbReference>
<feature type="region of interest" description="Disordered" evidence="1">
    <location>
        <begin position="171"/>
        <end position="200"/>
    </location>
</feature>
<gene>
    <name evidence="2" type="ORF">Acr_00g0038970</name>
</gene>
<protein>
    <recommendedName>
        <fullName evidence="4">CCHC-type domain-containing protein</fullName>
    </recommendedName>
</protein>
<feature type="compositionally biased region" description="Polar residues" evidence="1">
    <location>
        <begin position="171"/>
        <end position="181"/>
    </location>
</feature>
<sequence>MAHQVPPRKMKDEESSILARGVEQEEQEPRAQNQSDATDRLATLMAQYMEYQIVRMARSTTLHEQFIKLNLLEFVGATNLLMAEEWLKKLGAIFKVMEVLEEHELSLTTFMLKGEAWNWWKTMRRMTNAQLGGVPITWQRVEGHIIRDCPISWANKCYQYGQPGHITRNCTQGPTTTSSVGSAIGGSKGATESARQGQVTTSELRTQARVLCYDAKRYPSHS</sequence>
<dbReference type="Gene3D" id="4.10.60.10">
    <property type="entry name" value="Zinc finger, CCHC-type"/>
    <property type="match status" value="1"/>
</dbReference>
<name>A0A7J0DHN2_9ERIC</name>
<comment type="caution">
    <text evidence="2">The sequence shown here is derived from an EMBL/GenBank/DDBJ whole genome shotgun (WGS) entry which is preliminary data.</text>
</comment>
<feature type="region of interest" description="Disordered" evidence="1">
    <location>
        <begin position="1"/>
        <end position="37"/>
    </location>
</feature>
<keyword evidence="3" id="KW-1185">Reference proteome</keyword>
<reference evidence="3" key="1">
    <citation type="submission" date="2019-07" db="EMBL/GenBank/DDBJ databases">
        <title>De Novo Assembly of kiwifruit Actinidia rufa.</title>
        <authorList>
            <person name="Sugita-Konishi S."/>
            <person name="Sato K."/>
            <person name="Mori E."/>
            <person name="Abe Y."/>
            <person name="Kisaki G."/>
            <person name="Hamano K."/>
            <person name="Suezawa K."/>
            <person name="Otani M."/>
            <person name="Fukuda T."/>
            <person name="Manabe T."/>
            <person name="Gomi K."/>
            <person name="Tabuchi M."/>
            <person name="Akimitsu K."/>
            <person name="Kataoka I."/>
        </authorList>
    </citation>
    <scope>NUCLEOTIDE SEQUENCE [LARGE SCALE GENOMIC DNA]</scope>
    <source>
        <strain evidence="3">cv. Fuchu</strain>
    </source>
</reference>